<evidence type="ECO:0000256" key="1">
    <source>
        <dbReference type="SAM" id="Coils"/>
    </source>
</evidence>
<evidence type="ECO:0000313" key="3">
    <source>
        <dbReference type="Proteomes" id="UP000014680"/>
    </source>
</evidence>
<dbReference type="KEGG" id="eiv:EIN_380750"/>
<accession>A0A0A1UAM6</accession>
<keyword evidence="3" id="KW-1185">Reference proteome</keyword>
<dbReference type="Gene3D" id="3.90.980.20">
    <property type="match status" value="1"/>
</dbReference>
<feature type="coiled-coil region" evidence="1">
    <location>
        <begin position="119"/>
        <end position="146"/>
    </location>
</feature>
<proteinExistence type="predicted"/>
<dbReference type="OMA" id="HEIRFTC"/>
<keyword evidence="1" id="KW-0175">Coiled coil</keyword>
<dbReference type="RefSeq" id="XP_004258899.1">
    <property type="nucleotide sequence ID" value="XM_004258851.1"/>
</dbReference>
<sequence length="190" mass="22457">MDPEQHEIRFTCYCTLCKKSQFFSVANPKMKTTRLSILILRSLHCLNPQKDFFSLKTDIYNFITDHWNLLGKLKLFQSVNWKKNILDAFNHCSQIESGLESSKGRGFYRLKKEDEQEDKATKVELLRELYEKYDELEVEVRKSLHKLCLYNIKNGLQELEGKLTLLDVVDRQLAFTKHIGTMRCELCNLR</sequence>
<dbReference type="VEuPathDB" id="AmoebaDB:EIN_380750"/>
<dbReference type="AlphaFoldDB" id="A0A0A1UAM6"/>
<evidence type="ECO:0000313" key="2">
    <source>
        <dbReference type="EMBL" id="ELP92128.1"/>
    </source>
</evidence>
<dbReference type="OrthoDB" id="20747at2759"/>
<dbReference type="Proteomes" id="UP000014680">
    <property type="component" value="Unassembled WGS sequence"/>
</dbReference>
<protein>
    <submittedName>
        <fullName evidence="2">Uncharacterized protein</fullName>
    </submittedName>
</protein>
<dbReference type="GeneID" id="14891156"/>
<organism evidence="2 3">
    <name type="scientific">Entamoeba invadens IP1</name>
    <dbReference type="NCBI Taxonomy" id="370355"/>
    <lineage>
        <taxon>Eukaryota</taxon>
        <taxon>Amoebozoa</taxon>
        <taxon>Evosea</taxon>
        <taxon>Archamoebae</taxon>
        <taxon>Mastigamoebida</taxon>
        <taxon>Entamoebidae</taxon>
        <taxon>Entamoeba</taxon>
    </lineage>
</organism>
<gene>
    <name evidence="2" type="ORF">EIN_380750</name>
</gene>
<dbReference type="EMBL" id="KB206395">
    <property type="protein sequence ID" value="ELP92128.1"/>
    <property type="molecule type" value="Genomic_DNA"/>
</dbReference>
<reference evidence="2 3" key="1">
    <citation type="submission" date="2012-10" db="EMBL/GenBank/DDBJ databases">
        <authorList>
            <person name="Zafar N."/>
            <person name="Inman J."/>
            <person name="Hall N."/>
            <person name="Lorenzi H."/>
            <person name="Caler E."/>
        </authorList>
    </citation>
    <scope>NUCLEOTIDE SEQUENCE [LARGE SCALE GENOMIC DNA]</scope>
    <source>
        <strain evidence="2 3">IP1</strain>
    </source>
</reference>
<name>A0A0A1UAM6_ENTIV</name>